<dbReference type="InterPro" id="IPR028957">
    <property type="entry name" value="Imm50"/>
</dbReference>
<accession>E7SCQ8</accession>
<dbReference type="EMBL" id="AEQR01000021">
    <property type="protein sequence ID" value="EFV98632.1"/>
    <property type="molecule type" value="Genomic_DNA"/>
</dbReference>
<dbReference type="AlphaFoldDB" id="E7SCQ8"/>
<reference evidence="1 2" key="1">
    <citation type="submission" date="2010-12" db="EMBL/GenBank/DDBJ databases">
        <authorList>
            <person name="Muzny D."/>
            <person name="Qin X."/>
            <person name="Deng J."/>
            <person name="Jiang H."/>
            <person name="Liu Y."/>
            <person name="Qu J."/>
            <person name="Song X.-Z."/>
            <person name="Zhang L."/>
            <person name="Thornton R."/>
            <person name="Coyle M."/>
            <person name="Francisco L."/>
            <person name="Jackson L."/>
            <person name="Javaid M."/>
            <person name="Korchina V."/>
            <person name="Kovar C."/>
            <person name="Mata R."/>
            <person name="Mathew T."/>
            <person name="Ngo R."/>
            <person name="Nguyen L."/>
            <person name="Nguyen N."/>
            <person name="Okwuonu G."/>
            <person name="Ongeri F."/>
            <person name="Pham C."/>
            <person name="Simmons D."/>
            <person name="Wilczek-Boney K."/>
            <person name="Hale W."/>
            <person name="Jakkamsetti A."/>
            <person name="Pham P."/>
            <person name="Ruth R."/>
            <person name="San Lucas F."/>
            <person name="Warren J."/>
            <person name="Zhang J."/>
            <person name="Zhao Z."/>
            <person name="Zhou C."/>
            <person name="Zhu D."/>
            <person name="Lee S."/>
            <person name="Bess C."/>
            <person name="Blankenburg K."/>
            <person name="Forbes L."/>
            <person name="Fu Q."/>
            <person name="Gubbala S."/>
            <person name="Hirani K."/>
            <person name="Jayaseelan J.C."/>
            <person name="Lara F."/>
            <person name="Munidasa M."/>
            <person name="Palculict T."/>
            <person name="Patil S."/>
            <person name="Pu L.-L."/>
            <person name="Saada N."/>
            <person name="Tang L."/>
            <person name="Weissenberger G."/>
            <person name="Zhu Y."/>
            <person name="Hemphill L."/>
            <person name="Shang Y."/>
            <person name="Youmans B."/>
            <person name="Ayvaz T."/>
            <person name="Ross M."/>
            <person name="Santibanez J."/>
            <person name="Aqrawi P."/>
            <person name="Gross S."/>
            <person name="Joshi V."/>
            <person name="Fowler G."/>
            <person name="Nazareth L."/>
            <person name="Reid J."/>
            <person name="Worley K."/>
            <person name="Petrosino J."/>
            <person name="Highlander S."/>
            <person name="Gibbs R."/>
        </authorList>
    </citation>
    <scope>NUCLEOTIDE SEQUENCE [LARGE SCALE GENOMIC DNA]</scope>
    <source>
        <strain evidence="1 2">ATCC 700641</strain>
    </source>
</reference>
<evidence type="ECO:0000313" key="2">
    <source>
        <dbReference type="Proteomes" id="UP000002814"/>
    </source>
</evidence>
<dbReference type="Pfam" id="PF15594">
    <property type="entry name" value="Imm50"/>
    <property type="match status" value="1"/>
</dbReference>
<comment type="caution">
    <text evidence="1">The sequence shown here is derived from an EMBL/GenBank/DDBJ whole genome shotgun (WGS) entry which is preliminary data.</text>
</comment>
<keyword evidence="2" id="KW-1185">Reference proteome</keyword>
<organism evidence="1 2">
    <name type="scientific">Streptococcus australis ATCC 700641</name>
    <dbReference type="NCBI Taxonomy" id="888833"/>
    <lineage>
        <taxon>Bacteria</taxon>
        <taxon>Bacillati</taxon>
        <taxon>Bacillota</taxon>
        <taxon>Bacilli</taxon>
        <taxon>Lactobacillales</taxon>
        <taxon>Streptococcaceae</taxon>
        <taxon>Streptococcus</taxon>
    </lineage>
</organism>
<evidence type="ECO:0000313" key="1">
    <source>
        <dbReference type="EMBL" id="EFV98632.1"/>
    </source>
</evidence>
<protein>
    <submittedName>
        <fullName evidence="1">Uncharacterized protein</fullName>
    </submittedName>
</protein>
<gene>
    <name evidence="1" type="ORF">HMPREF9421_1844</name>
</gene>
<dbReference type="Proteomes" id="UP000002814">
    <property type="component" value="Unassembled WGS sequence"/>
</dbReference>
<name>E7SCQ8_9STRE</name>
<dbReference type="HOGENOM" id="CLU_134456_0_0_9"/>
<proteinExistence type="predicted"/>
<sequence length="169" mass="19545">MTLQKERTAGGSVYSKISLKSETITLKTRLLFIFKKGVHIVKWFEKAVGKEKIIHLFDGDLGLNNVFLDTVLCYDYKLDLVFYLFDLPTNFPEKWQKSAFNAIKINLEFFNLDEIHFYSKGIHKVNGQLELLFLENKVEFNFKNQNDVMLSGSSDLIRIAEIGPVKIDT</sequence>